<name>A0A1H4CA35_ALKAM</name>
<dbReference type="EMBL" id="FNRM01000004">
    <property type="protein sequence ID" value="SEA57203.1"/>
    <property type="molecule type" value="Genomic_DNA"/>
</dbReference>
<feature type="compositionally biased region" description="Low complexity" evidence="2">
    <location>
        <begin position="476"/>
        <end position="508"/>
    </location>
</feature>
<dbReference type="InterPro" id="IPR050768">
    <property type="entry name" value="UPF0353/GerABKA_families"/>
</dbReference>
<feature type="region of interest" description="Disordered" evidence="2">
    <location>
        <begin position="589"/>
        <end position="610"/>
    </location>
</feature>
<evidence type="ECO:0000313" key="5">
    <source>
        <dbReference type="EMBL" id="SEA57203.1"/>
    </source>
</evidence>
<dbReference type="SUPFAM" id="SSF48452">
    <property type="entry name" value="TPR-like"/>
    <property type="match status" value="1"/>
</dbReference>
<keyword evidence="3" id="KW-0472">Membrane</keyword>
<dbReference type="PROSITE" id="PS50293">
    <property type="entry name" value="TPR_REGION"/>
    <property type="match status" value="1"/>
</dbReference>
<keyword evidence="1" id="KW-0802">TPR repeat</keyword>
<dbReference type="PANTHER" id="PTHR22550:SF14">
    <property type="entry name" value="VWFA DOMAIN-CONTAINING PROTEIN"/>
    <property type="match status" value="1"/>
</dbReference>
<feature type="compositionally biased region" description="Acidic residues" evidence="2">
    <location>
        <begin position="519"/>
        <end position="534"/>
    </location>
</feature>
<reference evidence="5 6" key="1">
    <citation type="submission" date="2016-10" db="EMBL/GenBank/DDBJ databases">
        <authorList>
            <person name="de Groot N.N."/>
        </authorList>
    </citation>
    <scope>NUCLEOTIDE SEQUENCE [LARGE SCALE GENOMIC DNA]</scope>
    <source>
        <strain evidence="5 6">CGMCC 1.3430</strain>
    </source>
</reference>
<protein>
    <submittedName>
        <fullName evidence="5">Ca-activated chloride channel family protein</fullName>
    </submittedName>
</protein>
<feature type="compositionally biased region" description="Low complexity" evidence="2">
    <location>
        <begin position="535"/>
        <end position="557"/>
    </location>
</feature>
<feature type="transmembrane region" description="Helical" evidence="3">
    <location>
        <begin position="12"/>
        <end position="30"/>
    </location>
</feature>
<evidence type="ECO:0000256" key="2">
    <source>
        <dbReference type="SAM" id="MobiDB-lite"/>
    </source>
</evidence>
<dbReference type="InterPro" id="IPR019734">
    <property type="entry name" value="TPR_rpt"/>
</dbReference>
<feature type="domain" description="VWFA" evidence="4">
    <location>
        <begin position="94"/>
        <end position="299"/>
    </location>
</feature>
<dbReference type="PROSITE" id="PS50005">
    <property type="entry name" value="TPR"/>
    <property type="match status" value="1"/>
</dbReference>
<dbReference type="Proteomes" id="UP000198773">
    <property type="component" value="Unassembled WGS sequence"/>
</dbReference>
<evidence type="ECO:0000256" key="1">
    <source>
        <dbReference type="PROSITE-ProRule" id="PRU00339"/>
    </source>
</evidence>
<accession>A0A1H4CA35</accession>
<evidence type="ECO:0000259" key="4">
    <source>
        <dbReference type="PROSITE" id="PS50234"/>
    </source>
</evidence>
<dbReference type="Gene3D" id="1.25.40.10">
    <property type="entry name" value="Tetratricopeptide repeat domain"/>
    <property type="match status" value="1"/>
</dbReference>
<dbReference type="SUPFAM" id="SSF53300">
    <property type="entry name" value="vWA-like"/>
    <property type="match status" value="1"/>
</dbReference>
<organism evidence="5 6">
    <name type="scientific">Alkalimonas amylolytica</name>
    <dbReference type="NCBI Taxonomy" id="152573"/>
    <lineage>
        <taxon>Bacteria</taxon>
        <taxon>Pseudomonadati</taxon>
        <taxon>Pseudomonadota</taxon>
        <taxon>Gammaproteobacteria</taxon>
        <taxon>Alkalimonas</taxon>
    </lineage>
</organism>
<proteinExistence type="predicted"/>
<keyword evidence="6" id="KW-1185">Reference proteome</keyword>
<dbReference type="Pfam" id="PF13432">
    <property type="entry name" value="TPR_16"/>
    <property type="match status" value="1"/>
</dbReference>
<dbReference type="Gene3D" id="3.40.50.410">
    <property type="entry name" value="von Willebrand factor, type A domain"/>
    <property type="match status" value="1"/>
</dbReference>
<dbReference type="PANTHER" id="PTHR22550">
    <property type="entry name" value="SPORE GERMINATION PROTEIN"/>
    <property type="match status" value="1"/>
</dbReference>
<feature type="transmembrane region" description="Helical" evidence="3">
    <location>
        <begin position="62"/>
        <end position="81"/>
    </location>
</feature>
<dbReference type="RefSeq" id="WP_091342148.1">
    <property type="nucleotide sequence ID" value="NZ_FNRM01000004.1"/>
</dbReference>
<keyword evidence="3" id="KW-1133">Transmembrane helix</keyword>
<dbReference type="OrthoDB" id="9807628at2"/>
<evidence type="ECO:0000256" key="3">
    <source>
        <dbReference type="SAM" id="Phobius"/>
    </source>
</evidence>
<dbReference type="PROSITE" id="PS50234">
    <property type="entry name" value="VWFA"/>
    <property type="match status" value="1"/>
</dbReference>
<dbReference type="Pfam" id="PF13519">
    <property type="entry name" value="VWA_2"/>
    <property type="match status" value="1"/>
</dbReference>
<dbReference type="InterPro" id="IPR002035">
    <property type="entry name" value="VWF_A"/>
</dbReference>
<evidence type="ECO:0000313" key="6">
    <source>
        <dbReference type="Proteomes" id="UP000198773"/>
    </source>
</evidence>
<dbReference type="AlphaFoldDB" id="A0A1H4CA35"/>
<dbReference type="InterPro" id="IPR011990">
    <property type="entry name" value="TPR-like_helical_dom_sf"/>
</dbReference>
<dbReference type="SMART" id="SM00028">
    <property type="entry name" value="TPR"/>
    <property type="match status" value="1"/>
</dbReference>
<dbReference type="SMART" id="SM00327">
    <property type="entry name" value="VWA"/>
    <property type="match status" value="1"/>
</dbReference>
<keyword evidence="3" id="KW-0812">Transmembrane</keyword>
<feature type="repeat" description="TPR" evidence="1">
    <location>
        <begin position="407"/>
        <end position="440"/>
    </location>
</feature>
<dbReference type="InterPro" id="IPR036465">
    <property type="entry name" value="vWFA_dom_sf"/>
</dbReference>
<gene>
    <name evidence="5" type="ORF">SAMN04488051_10454</name>
</gene>
<dbReference type="STRING" id="152573.SAMN04488051_10454"/>
<feature type="compositionally biased region" description="Acidic residues" evidence="2">
    <location>
        <begin position="457"/>
        <end position="475"/>
    </location>
</feature>
<sequence length="610" mass="68056">MPIADLYWLRPYWLLSLLPLLIILVLLWRYRQQQSPWQKLIAPHLQKHLLGKGAVSLSPWSLPLLALCWLLAAIALAGPSWQRIEQPAITVNKATVLIIDMSMSMYATDMVPNRLNQARFKALDFIEALQEGELALVAFAGEAFVVSPLTPDHNNVRLLLPNLRPDIMPSQGSNLLAALKEADRLLQQAGYPQGDIVALVDGFERHSERELFDQVSRMRHRLSIISFGSEEAAPVQLPDGSLLRDSNNQLVLPGVPISQLRQLAQRGGGVFAQARLTDSDIQAVLNQPERQQGRSEQQLQTTGDAWRDKAVYLVWLLLPLALWLGKRGQLLLVCLLLLPPGVMAENNRSLFQTDQQRAMQAYRQGDYPRAAQLFSDPYWRGQAAYRAGDYLAAEQAWAALSDTNPAASHSYNLGNALARQGRFEEALNAYQAALQQDPTLEQARHNAALIQRLLDEQQEQQQDGDDNGQSDDQQEESPQGSDSSQSQDDSAGSSDPAAADAGAESPEQSDSSEAADGSEQTEDTDQQDSGEEQQSEPQQAADTDQTAAEQQQRQVVESPWPDADPEQQQELNNLLRKVQDDPALLLRNRMHIEHQRRRQQQLPTGAREEW</sequence>
<feature type="region of interest" description="Disordered" evidence="2">
    <location>
        <begin position="457"/>
        <end position="576"/>
    </location>
</feature>